<dbReference type="InterPro" id="IPR057136">
    <property type="entry name" value="At2g35280_TPR_dom"/>
</dbReference>
<dbReference type="InterPro" id="IPR011990">
    <property type="entry name" value="TPR-like_helical_dom_sf"/>
</dbReference>
<evidence type="ECO:0000313" key="5">
    <source>
        <dbReference type="Proteomes" id="UP001165653"/>
    </source>
</evidence>
<dbReference type="RefSeq" id="WP_264513962.1">
    <property type="nucleotide sequence ID" value="NZ_JAPDDR010000006.1"/>
</dbReference>
<evidence type="ECO:0000256" key="2">
    <source>
        <dbReference type="SAM" id="SignalP"/>
    </source>
</evidence>
<proteinExistence type="predicted"/>
<reference evidence="4" key="1">
    <citation type="submission" date="2022-10" db="EMBL/GenBank/DDBJ databases">
        <title>Luteolibacter sp. GHJ8, whole genome shotgun sequencing project.</title>
        <authorList>
            <person name="Zhao G."/>
            <person name="Shen L."/>
        </authorList>
    </citation>
    <scope>NUCLEOTIDE SEQUENCE</scope>
    <source>
        <strain evidence="4">GHJ8</strain>
    </source>
</reference>
<feature type="compositionally biased region" description="Basic and acidic residues" evidence="1">
    <location>
        <begin position="487"/>
        <end position="506"/>
    </location>
</feature>
<dbReference type="InterPro" id="IPR006597">
    <property type="entry name" value="Sel1-like"/>
</dbReference>
<name>A0ABT3G3L0_9BACT</name>
<dbReference type="InterPro" id="IPR052945">
    <property type="entry name" value="Mitotic_Regulator"/>
</dbReference>
<dbReference type="Gene3D" id="1.25.40.10">
    <property type="entry name" value="Tetratricopeptide repeat domain"/>
    <property type="match status" value="3"/>
</dbReference>
<dbReference type="PANTHER" id="PTHR43628">
    <property type="entry name" value="ACTIVATOR OF C KINASE PROTEIN 1-RELATED"/>
    <property type="match status" value="1"/>
</dbReference>
<dbReference type="Proteomes" id="UP001165653">
    <property type="component" value="Unassembled WGS sequence"/>
</dbReference>
<dbReference type="SMART" id="SM00671">
    <property type="entry name" value="SEL1"/>
    <property type="match status" value="8"/>
</dbReference>
<feature type="region of interest" description="Disordered" evidence="1">
    <location>
        <begin position="486"/>
        <end position="519"/>
    </location>
</feature>
<comment type="caution">
    <text evidence="4">The sequence shown here is derived from an EMBL/GenBank/DDBJ whole genome shotgun (WGS) entry which is preliminary data.</text>
</comment>
<organism evidence="4 5">
    <name type="scientific">Luteolibacter rhizosphaerae</name>
    <dbReference type="NCBI Taxonomy" id="2989719"/>
    <lineage>
        <taxon>Bacteria</taxon>
        <taxon>Pseudomonadati</taxon>
        <taxon>Verrucomicrobiota</taxon>
        <taxon>Verrucomicrobiia</taxon>
        <taxon>Verrucomicrobiales</taxon>
        <taxon>Verrucomicrobiaceae</taxon>
        <taxon>Luteolibacter</taxon>
    </lineage>
</organism>
<keyword evidence="5" id="KW-1185">Reference proteome</keyword>
<evidence type="ECO:0000259" key="3">
    <source>
        <dbReference type="Pfam" id="PF23310"/>
    </source>
</evidence>
<protein>
    <submittedName>
        <fullName evidence="4">Sel1 repeat family protein</fullName>
    </submittedName>
</protein>
<dbReference type="PANTHER" id="PTHR43628:SF1">
    <property type="entry name" value="CHITIN SYNTHASE REGULATORY FACTOR 2-RELATED"/>
    <property type="match status" value="1"/>
</dbReference>
<sequence length="519" mass="54906">MTTKTLLLSLALSLATATAASAATSTTPPVELTKEAPVAAPPIPDGPAKPAMEAFRDGKHLAAVELAKPLAEQGNADALFLLGFAAETGQGLTASREAALESYKKAAEAGHKDANYRRALILLNSKEEKDRQEGRQVLETAAGTDPANAGRILGEAWLRGLLSEKPDFDKAAEWWNKASEAGDTPAILLLARLYEGALGFPEKKDAARAMELYKKAASLGDENAFIPLGSRFLNGEEKFRDEKEGRQWLAKAIEKKQFAAYLALGDFEENVKKDEKAALTTYQKGAEEKQPDCLLRVAAFHLEGRGGLEKSEEKGREWLGKAAEAGSAMAALEMASRLSNDAKPDLLGAYKYLVSAANAGLPVAQNELGLLYVNGNLGLSDPTAGVAWFTLAAKSGHAAAQNNLGALYERGVGVPVNYNNAGQLYSLAANQGHGPATAGLARLHAGGLGTDQDLPKAWALASLAVERGDAEAKTLLGDITSKLNGDQLEKGKKELEELKKTGDTKAEAPAPAPVKEEEK</sequence>
<feature type="domain" description="At2g35280-like TPR" evidence="3">
    <location>
        <begin position="72"/>
        <end position="140"/>
    </location>
</feature>
<dbReference type="SUPFAM" id="SSF81901">
    <property type="entry name" value="HCP-like"/>
    <property type="match status" value="3"/>
</dbReference>
<gene>
    <name evidence="4" type="ORF">OJ996_12670</name>
</gene>
<feature type="region of interest" description="Disordered" evidence="1">
    <location>
        <begin position="23"/>
        <end position="50"/>
    </location>
</feature>
<dbReference type="Pfam" id="PF08238">
    <property type="entry name" value="Sel1"/>
    <property type="match status" value="8"/>
</dbReference>
<feature type="signal peptide" evidence="2">
    <location>
        <begin position="1"/>
        <end position="22"/>
    </location>
</feature>
<dbReference type="Pfam" id="PF23310">
    <property type="entry name" value="TPR_27"/>
    <property type="match status" value="1"/>
</dbReference>
<feature type="chain" id="PRO_5045170736" evidence="2">
    <location>
        <begin position="23"/>
        <end position="519"/>
    </location>
</feature>
<evidence type="ECO:0000256" key="1">
    <source>
        <dbReference type="SAM" id="MobiDB-lite"/>
    </source>
</evidence>
<evidence type="ECO:0000313" key="4">
    <source>
        <dbReference type="EMBL" id="MCW1914434.1"/>
    </source>
</evidence>
<accession>A0ABT3G3L0</accession>
<dbReference type="EMBL" id="JAPDDR010000006">
    <property type="protein sequence ID" value="MCW1914434.1"/>
    <property type="molecule type" value="Genomic_DNA"/>
</dbReference>
<keyword evidence="2" id="KW-0732">Signal</keyword>